<proteinExistence type="predicted"/>
<keyword evidence="2" id="KW-1185">Reference proteome</keyword>
<dbReference type="Proteomes" id="UP001148018">
    <property type="component" value="Unassembled WGS sequence"/>
</dbReference>
<evidence type="ECO:0000313" key="1">
    <source>
        <dbReference type="EMBL" id="KAJ3593962.1"/>
    </source>
</evidence>
<gene>
    <name evidence="1" type="ORF">NHX12_006295</name>
</gene>
<evidence type="ECO:0000313" key="2">
    <source>
        <dbReference type="Proteomes" id="UP001148018"/>
    </source>
</evidence>
<reference evidence="1" key="1">
    <citation type="submission" date="2022-07" db="EMBL/GenBank/DDBJ databases">
        <title>Chromosome-level genome of Muraenolepis orangiensis.</title>
        <authorList>
            <person name="Kim J."/>
        </authorList>
    </citation>
    <scope>NUCLEOTIDE SEQUENCE</scope>
    <source>
        <strain evidence="1">KU_S4_2022</strain>
        <tissue evidence="1">Muscle</tissue>
    </source>
</reference>
<comment type="caution">
    <text evidence="1">The sequence shown here is derived from an EMBL/GenBank/DDBJ whole genome shotgun (WGS) entry which is preliminary data.</text>
</comment>
<protein>
    <submittedName>
        <fullName evidence="1">Uncharacterized protein</fullName>
    </submittedName>
</protein>
<sequence>MGDIEAPPAADGPTGSRTSSVLMSILPTKEFALSRKGMLLISEVVRKEKIVLGRGTLIVLGESGRIPPSPRLLTITL</sequence>
<accession>A0A9Q0DT83</accession>
<organism evidence="1 2">
    <name type="scientific">Muraenolepis orangiensis</name>
    <name type="common">Patagonian moray cod</name>
    <dbReference type="NCBI Taxonomy" id="630683"/>
    <lineage>
        <taxon>Eukaryota</taxon>
        <taxon>Metazoa</taxon>
        <taxon>Chordata</taxon>
        <taxon>Craniata</taxon>
        <taxon>Vertebrata</taxon>
        <taxon>Euteleostomi</taxon>
        <taxon>Actinopterygii</taxon>
        <taxon>Neopterygii</taxon>
        <taxon>Teleostei</taxon>
        <taxon>Neoteleostei</taxon>
        <taxon>Acanthomorphata</taxon>
        <taxon>Zeiogadaria</taxon>
        <taxon>Gadariae</taxon>
        <taxon>Gadiformes</taxon>
        <taxon>Muraenolepidoidei</taxon>
        <taxon>Muraenolepididae</taxon>
        <taxon>Muraenolepis</taxon>
    </lineage>
</organism>
<dbReference type="AlphaFoldDB" id="A0A9Q0DT83"/>
<dbReference type="OrthoDB" id="9943862at2759"/>
<name>A0A9Q0DT83_9TELE</name>
<dbReference type="EMBL" id="JANIIK010000112">
    <property type="protein sequence ID" value="KAJ3593962.1"/>
    <property type="molecule type" value="Genomic_DNA"/>
</dbReference>